<dbReference type="Gene3D" id="2.70.220.10">
    <property type="entry name" value="Ganglioside GM2 activator"/>
    <property type="match status" value="1"/>
</dbReference>
<sequence>MISNARVKEFFDIEMATCTNPNTDKFLIQFPGAINHTFKDNVVSLHGNFTVTEVIQEPLEFIVVAHRCTMNMKTCEPFNTIALSRICTYINDENGMLASFFRTMEPNLRCPIRPGLYRFVNSTMNLKFFTAFPIEGYRWQASLKLYSKEKGVKRELYCLSGHASMKWVRKA</sequence>
<dbReference type="AlphaFoldDB" id="A0ABD1DAY7"/>
<gene>
    <name evidence="2" type="ORF">pipiens_010673</name>
</gene>
<evidence type="ECO:0000313" key="3">
    <source>
        <dbReference type="Proteomes" id="UP001562425"/>
    </source>
</evidence>
<proteinExistence type="predicted"/>
<evidence type="ECO:0000313" key="2">
    <source>
        <dbReference type="EMBL" id="KAL1396232.1"/>
    </source>
</evidence>
<dbReference type="Proteomes" id="UP001562425">
    <property type="component" value="Unassembled WGS sequence"/>
</dbReference>
<protein>
    <submittedName>
        <fullName evidence="2">Uncharacterized protein</fullName>
    </submittedName>
</protein>
<dbReference type="EMBL" id="JBEHCU010006791">
    <property type="protein sequence ID" value="KAL1396232.1"/>
    <property type="molecule type" value="Genomic_DNA"/>
</dbReference>
<accession>A0ABD1DAY7</accession>
<keyword evidence="3" id="KW-1185">Reference proteome</keyword>
<evidence type="ECO:0000256" key="1">
    <source>
        <dbReference type="ARBA" id="ARBA00022729"/>
    </source>
</evidence>
<reference evidence="2 3" key="1">
    <citation type="submission" date="2024-05" db="EMBL/GenBank/DDBJ databases">
        <title>Culex pipiens pipiens assembly and annotation.</title>
        <authorList>
            <person name="Alout H."/>
            <person name="Durand T."/>
        </authorList>
    </citation>
    <scope>NUCLEOTIDE SEQUENCE [LARGE SCALE GENOMIC DNA]</scope>
    <source>
        <strain evidence="2">HA-2024</strain>
        <tissue evidence="2">Whole body</tissue>
    </source>
</reference>
<comment type="caution">
    <text evidence="2">The sequence shown here is derived from an EMBL/GenBank/DDBJ whole genome shotgun (WGS) entry which is preliminary data.</text>
</comment>
<name>A0ABD1DAY7_CULPP</name>
<keyword evidence="1" id="KW-0732">Signal</keyword>
<organism evidence="2 3">
    <name type="scientific">Culex pipiens pipiens</name>
    <name type="common">Northern house mosquito</name>
    <dbReference type="NCBI Taxonomy" id="38569"/>
    <lineage>
        <taxon>Eukaryota</taxon>
        <taxon>Metazoa</taxon>
        <taxon>Ecdysozoa</taxon>
        <taxon>Arthropoda</taxon>
        <taxon>Hexapoda</taxon>
        <taxon>Insecta</taxon>
        <taxon>Pterygota</taxon>
        <taxon>Neoptera</taxon>
        <taxon>Endopterygota</taxon>
        <taxon>Diptera</taxon>
        <taxon>Nematocera</taxon>
        <taxon>Culicoidea</taxon>
        <taxon>Culicidae</taxon>
        <taxon>Culicinae</taxon>
        <taxon>Culicini</taxon>
        <taxon>Culex</taxon>
        <taxon>Culex</taxon>
    </lineage>
</organism>
<dbReference type="InterPro" id="IPR036846">
    <property type="entry name" value="GM2-AP_sf"/>
</dbReference>